<dbReference type="InterPro" id="IPR036890">
    <property type="entry name" value="HATPase_C_sf"/>
</dbReference>
<evidence type="ECO:0000313" key="3">
    <source>
        <dbReference type="Proteomes" id="UP001500665"/>
    </source>
</evidence>
<dbReference type="EMBL" id="BAAAHH010000002">
    <property type="protein sequence ID" value="GAA0940015.1"/>
    <property type="molecule type" value="Genomic_DNA"/>
</dbReference>
<dbReference type="Pfam" id="PF13581">
    <property type="entry name" value="HATPase_c_2"/>
    <property type="match status" value="1"/>
</dbReference>
<evidence type="ECO:0000259" key="1">
    <source>
        <dbReference type="Pfam" id="PF13581"/>
    </source>
</evidence>
<name>A0ABP4ARZ5_9ACTN</name>
<dbReference type="RefSeq" id="WP_344236966.1">
    <property type="nucleotide sequence ID" value="NZ_BAAAHH010000002.1"/>
</dbReference>
<organism evidence="2 3">
    <name type="scientific">Actinocorallia libanotica</name>
    <dbReference type="NCBI Taxonomy" id="46162"/>
    <lineage>
        <taxon>Bacteria</taxon>
        <taxon>Bacillati</taxon>
        <taxon>Actinomycetota</taxon>
        <taxon>Actinomycetes</taxon>
        <taxon>Streptosporangiales</taxon>
        <taxon>Thermomonosporaceae</taxon>
        <taxon>Actinocorallia</taxon>
    </lineage>
</organism>
<dbReference type="Gene3D" id="3.30.565.10">
    <property type="entry name" value="Histidine kinase-like ATPase, C-terminal domain"/>
    <property type="match status" value="1"/>
</dbReference>
<feature type="domain" description="Histidine kinase/HSP90-like ATPase" evidence="1">
    <location>
        <begin position="12"/>
        <end position="128"/>
    </location>
</feature>
<evidence type="ECO:0000313" key="2">
    <source>
        <dbReference type="EMBL" id="GAA0940015.1"/>
    </source>
</evidence>
<keyword evidence="3" id="KW-1185">Reference proteome</keyword>
<accession>A0ABP4ARZ5</accession>
<dbReference type="Proteomes" id="UP001500665">
    <property type="component" value="Unassembled WGS sequence"/>
</dbReference>
<gene>
    <name evidence="2" type="ORF">GCM10009550_09030</name>
</gene>
<proteinExistence type="predicted"/>
<dbReference type="InterPro" id="IPR003594">
    <property type="entry name" value="HATPase_dom"/>
</dbReference>
<comment type="caution">
    <text evidence="2">The sequence shown here is derived from an EMBL/GenBank/DDBJ whole genome shotgun (WGS) entry which is preliminary data.</text>
</comment>
<sequence length="166" mass="17615">MTADGLTAEHVFPAELEQVRAGRTWLREVLPAACPLRDDCVLVLSELLANAAEHGGGGLVRAVVTHGAGRISGVLVQRAAPTSTSPEVSLPVLLEIERLLNAPVERVTDVTDLAESGRGLFVVAALCPGPVEFERRTDHTVIRWELAGCPCTAVTPKIGTGRRARP</sequence>
<protein>
    <recommendedName>
        <fullName evidence="1">Histidine kinase/HSP90-like ATPase domain-containing protein</fullName>
    </recommendedName>
</protein>
<reference evidence="3" key="1">
    <citation type="journal article" date="2019" name="Int. J. Syst. Evol. Microbiol.">
        <title>The Global Catalogue of Microorganisms (GCM) 10K type strain sequencing project: providing services to taxonomists for standard genome sequencing and annotation.</title>
        <authorList>
            <consortium name="The Broad Institute Genomics Platform"/>
            <consortium name="The Broad Institute Genome Sequencing Center for Infectious Disease"/>
            <person name="Wu L."/>
            <person name="Ma J."/>
        </authorList>
    </citation>
    <scope>NUCLEOTIDE SEQUENCE [LARGE SCALE GENOMIC DNA]</scope>
    <source>
        <strain evidence="3">JCM 10696</strain>
    </source>
</reference>